<dbReference type="InterPro" id="IPR004158">
    <property type="entry name" value="DUF247_pln"/>
</dbReference>
<dbReference type="Proteomes" id="UP000006591">
    <property type="component" value="Chromosome 11"/>
</dbReference>
<keyword evidence="1" id="KW-1133">Transmembrane helix</keyword>
<keyword evidence="1" id="KW-0472">Membrane</keyword>
<dbReference type="eggNOG" id="ENOG502QR4P">
    <property type="taxonomic scope" value="Eukaryota"/>
</dbReference>
<keyword evidence="3" id="KW-1185">Reference proteome</keyword>
<dbReference type="PANTHER" id="PTHR31170:SF18">
    <property type="entry name" value="(WILD MALAYSIAN BANANA) HYPOTHETICAL PROTEIN"/>
    <property type="match status" value="1"/>
</dbReference>
<dbReference type="OMA" id="CAVELHE"/>
<dbReference type="EnsemblPlants" id="ONIVA11G15470.1">
    <property type="protein sequence ID" value="ONIVA11G15470.1"/>
    <property type="gene ID" value="ONIVA11G15470"/>
</dbReference>
<dbReference type="HOGENOM" id="CLU_020188_3_0_1"/>
<feature type="transmembrane region" description="Helical" evidence="1">
    <location>
        <begin position="185"/>
        <end position="209"/>
    </location>
</feature>
<proteinExistence type="predicted"/>
<dbReference type="Pfam" id="PF03140">
    <property type="entry name" value="DUF247"/>
    <property type="match status" value="1"/>
</dbReference>
<dbReference type="Gramene" id="ONIVA11G15470.1">
    <property type="protein sequence ID" value="ONIVA11G15470.1"/>
    <property type="gene ID" value="ONIVA11G15470"/>
</dbReference>
<reference evidence="2" key="1">
    <citation type="submission" date="2015-04" db="UniProtKB">
        <authorList>
            <consortium name="EnsemblPlants"/>
        </authorList>
    </citation>
    <scope>IDENTIFICATION</scope>
    <source>
        <strain evidence="2">SL10</strain>
    </source>
</reference>
<evidence type="ECO:0000256" key="1">
    <source>
        <dbReference type="SAM" id="Phobius"/>
    </source>
</evidence>
<organism evidence="2">
    <name type="scientific">Oryza nivara</name>
    <name type="common">Indian wild rice</name>
    <name type="synonym">Oryza sativa f. spontanea</name>
    <dbReference type="NCBI Taxonomy" id="4536"/>
    <lineage>
        <taxon>Eukaryota</taxon>
        <taxon>Viridiplantae</taxon>
        <taxon>Streptophyta</taxon>
        <taxon>Embryophyta</taxon>
        <taxon>Tracheophyta</taxon>
        <taxon>Spermatophyta</taxon>
        <taxon>Magnoliopsida</taxon>
        <taxon>Liliopsida</taxon>
        <taxon>Poales</taxon>
        <taxon>Poaceae</taxon>
        <taxon>BOP clade</taxon>
        <taxon>Oryzoideae</taxon>
        <taxon>Oryzeae</taxon>
        <taxon>Oryzinae</taxon>
        <taxon>Oryza</taxon>
    </lineage>
</organism>
<dbReference type="PANTHER" id="PTHR31170">
    <property type="entry name" value="BNAC04G53230D PROTEIN"/>
    <property type="match status" value="1"/>
</dbReference>
<name>A0A0E0J2R2_ORYNI</name>
<evidence type="ECO:0000313" key="2">
    <source>
        <dbReference type="EnsemblPlants" id="ONIVA11G15470.1"/>
    </source>
</evidence>
<accession>A0A0E0J2R2</accession>
<dbReference type="STRING" id="4536.A0A0E0J2R2"/>
<keyword evidence="1" id="KW-0812">Transmembrane</keyword>
<protein>
    <submittedName>
        <fullName evidence="2">Uncharacterized protein</fullName>
    </submittedName>
</protein>
<sequence length="214" mass="23760">MTSNWLSIPWIFFRGIGGIRQYRQGLAVIEYDDSDMPCAVELHEAGIDFKVSEVAGLGGAISFRGGVLISIPKIFLLNNTDNMLLNLLALERLHPGAGNDVMAFVYFMDNLIDTAKDVAVLKSKGILQSSNGNDDEVARLILSKGLVMRGDSSIIDVLREVKAHRKKLWNTWRASFIHTYCSSPWVFISVITAFIILAATIMLTVYTIVPFYKG</sequence>
<reference evidence="2" key="2">
    <citation type="submission" date="2018-04" db="EMBL/GenBank/DDBJ databases">
        <title>OnivRS2 (Oryza nivara Reference Sequence Version 2).</title>
        <authorList>
            <person name="Zhang J."/>
            <person name="Kudrna D."/>
            <person name="Lee S."/>
            <person name="Talag J."/>
            <person name="Rajasekar S."/>
            <person name="Welchert J."/>
            <person name="Hsing Y.-I."/>
            <person name="Wing R.A."/>
        </authorList>
    </citation>
    <scope>NUCLEOTIDE SEQUENCE [LARGE SCALE GENOMIC DNA]</scope>
    <source>
        <strain evidence="2">SL10</strain>
    </source>
</reference>
<dbReference type="AlphaFoldDB" id="A0A0E0J2R2"/>
<evidence type="ECO:0000313" key="3">
    <source>
        <dbReference type="Proteomes" id="UP000006591"/>
    </source>
</evidence>